<gene>
    <name evidence="6 9" type="primary">ade</name>
    <name evidence="9" type="ORF">COY37_10880</name>
</gene>
<evidence type="ECO:0000259" key="8">
    <source>
        <dbReference type="Pfam" id="PF13382"/>
    </source>
</evidence>
<dbReference type="InterPro" id="IPR006679">
    <property type="entry name" value="Adenine_deam"/>
</dbReference>
<dbReference type="Proteomes" id="UP000230956">
    <property type="component" value="Unassembled WGS sequence"/>
</dbReference>
<keyword evidence="4 6" id="KW-0464">Manganese</keyword>
<dbReference type="SUPFAM" id="SSF51338">
    <property type="entry name" value="Composite domain of metallo-dependent hydrolases"/>
    <property type="match status" value="1"/>
</dbReference>
<dbReference type="InterPro" id="IPR026912">
    <property type="entry name" value="Adenine_deam_C"/>
</dbReference>
<dbReference type="Gene3D" id="3.20.20.140">
    <property type="entry name" value="Metal-dependent hydrolases"/>
    <property type="match status" value="1"/>
</dbReference>
<dbReference type="EMBL" id="PFNG01000251">
    <property type="protein sequence ID" value="PIZ35180.1"/>
    <property type="molecule type" value="Genomic_DNA"/>
</dbReference>
<sequence>MDYEELYEIIQVARGVEPAEFVLKNAEIVNVFTGAFETADIAIHHGIIAGIGRYNGSYERDIQRSIVVPGFVDGHMHIETSMLRPEELAVELLKHGTTTAIADPHEIANVAGLTGINYLHKATRAVPIDFLFMAPSSVPSTLPQIETTGASIGREEIAMLLSDPAFIGLGEVMDVAGVMAGRPATLEKILVAANNPIAGHAPELKGKRLNAYLVAGPSSDHETAELKEGLEKIARGMFLMVRESSVAKSLNTLLPAVNYMTSRNMALVTDDLSPIDLIEQGHLDSIVRKAIAKGIDLRLVIQMVSLNPSQHYGLNDRGAIAPGRIADMLILEDLTDVYIRTVIKNGVIIYDVGQDLQYIEKYEPPITLKHSIFTNNVSVNDFALPSKGAQVRVIKIIPGEIVTEEITVPSPTLNDRVVSDQRRDLLKVAVVNRYSRHVKLAMGLVQGMGLRTGAIASSIAHDAHNIVVVGVDDEDIAVAVNAIIDIQGGLVAVNKGKVLSALQLRIAGLMSEDDSTTVYTRLKELRKATADLGTHLEDPFMTLSFITLATVPKLKITDKGLVDVGMEEVVSLFV</sequence>
<dbReference type="Pfam" id="PF13382">
    <property type="entry name" value="Adenine_deam_C"/>
    <property type="match status" value="1"/>
</dbReference>
<dbReference type="SUPFAM" id="SSF51556">
    <property type="entry name" value="Metallo-dependent hydrolases"/>
    <property type="match status" value="1"/>
</dbReference>
<dbReference type="HAMAP" id="MF_01518">
    <property type="entry name" value="Adenine_deamin"/>
    <property type="match status" value="1"/>
</dbReference>
<protein>
    <recommendedName>
        <fullName evidence="2 6">Adenine deaminase</fullName>
        <shortName evidence="6">Adenase</shortName>
        <shortName evidence="6">Adenine aminase</shortName>
        <ecNumber evidence="2 6">3.5.4.2</ecNumber>
    </recommendedName>
</protein>
<dbReference type="Gene3D" id="2.30.40.10">
    <property type="entry name" value="Urease, subunit C, domain 1"/>
    <property type="match status" value="1"/>
</dbReference>
<dbReference type="CDD" id="cd01295">
    <property type="entry name" value="AdeC"/>
    <property type="match status" value="1"/>
</dbReference>
<name>A0A2M7T5C1_9ACTN</name>
<feature type="domain" description="Adenine deaminase C-terminal" evidence="8">
    <location>
        <begin position="401"/>
        <end position="565"/>
    </location>
</feature>
<evidence type="ECO:0000259" key="7">
    <source>
        <dbReference type="Pfam" id="PF01979"/>
    </source>
</evidence>
<evidence type="ECO:0000256" key="2">
    <source>
        <dbReference type="ARBA" id="ARBA00012782"/>
    </source>
</evidence>
<evidence type="ECO:0000256" key="5">
    <source>
        <dbReference type="ARBA" id="ARBA00047720"/>
    </source>
</evidence>
<comment type="caution">
    <text evidence="9">The sequence shown here is derived from an EMBL/GenBank/DDBJ whole genome shotgun (WGS) entry which is preliminary data.</text>
</comment>
<dbReference type="InterPro" id="IPR006680">
    <property type="entry name" value="Amidohydro-rel"/>
</dbReference>
<evidence type="ECO:0000256" key="4">
    <source>
        <dbReference type="ARBA" id="ARBA00023211"/>
    </source>
</evidence>
<evidence type="ECO:0000256" key="3">
    <source>
        <dbReference type="ARBA" id="ARBA00022801"/>
    </source>
</evidence>
<dbReference type="RefSeq" id="WP_286678847.1">
    <property type="nucleotide sequence ID" value="NZ_MNXI01000109.1"/>
</dbReference>
<evidence type="ECO:0000256" key="1">
    <source>
        <dbReference type="ARBA" id="ARBA00006773"/>
    </source>
</evidence>
<comment type="cofactor">
    <cofactor evidence="6">
        <name>Mn(2+)</name>
        <dbReference type="ChEBI" id="CHEBI:29035"/>
    </cofactor>
</comment>
<comment type="similarity">
    <text evidence="1 6">Belongs to the metallo-dependent hydrolases superfamily. Adenine deaminase family.</text>
</comment>
<dbReference type="GO" id="GO:0000034">
    <property type="term" value="F:adenine deaminase activity"/>
    <property type="evidence" value="ECO:0007669"/>
    <property type="project" value="UniProtKB-UniRule"/>
</dbReference>
<dbReference type="GO" id="GO:0006146">
    <property type="term" value="P:adenine catabolic process"/>
    <property type="evidence" value="ECO:0007669"/>
    <property type="project" value="InterPro"/>
</dbReference>
<reference evidence="10" key="1">
    <citation type="submission" date="2017-09" db="EMBL/GenBank/DDBJ databases">
        <title>Depth-based differentiation of microbial function through sediment-hosted aquifers and enrichment of novel symbionts in the deep terrestrial subsurface.</title>
        <authorList>
            <person name="Probst A.J."/>
            <person name="Ladd B."/>
            <person name="Jarett J.K."/>
            <person name="Geller-Mcgrath D.E."/>
            <person name="Sieber C.M.K."/>
            <person name="Emerson J.B."/>
            <person name="Anantharaman K."/>
            <person name="Thomas B.C."/>
            <person name="Malmstrom R."/>
            <person name="Stieglmeier M."/>
            <person name="Klingl A."/>
            <person name="Woyke T."/>
            <person name="Ryan C.M."/>
            <person name="Banfield J.F."/>
        </authorList>
    </citation>
    <scope>NUCLEOTIDE SEQUENCE [LARGE SCALE GENOMIC DNA]</scope>
</reference>
<dbReference type="Pfam" id="PF01979">
    <property type="entry name" value="Amidohydro_1"/>
    <property type="match status" value="1"/>
</dbReference>
<dbReference type="EC" id="3.5.4.2" evidence="2 6"/>
<evidence type="ECO:0000313" key="9">
    <source>
        <dbReference type="EMBL" id="PIZ35180.1"/>
    </source>
</evidence>
<dbReference type="NCBIfam" id="TIGR01178">
    <property type="entry name" value="ade"/>
    <property type="match status" value="1"/>
</dbReference>
<evidence type="ECO:0000313" key="10">
    <source>
        <dbReference type="Proteomes" id="UP000230956"/>
    </source>
</evidence>
<organism evidence="9 10">
    <name type="scientific">Candidatus Aquicultor secundus</name>
    <dbReference type="NCBI Taxonomy" id="1973895"/>
    <lineage>
        <taxon>Bacteria</taxon>
        <taxon>Bacillati</taxon>
        <taxon>Actinomycetota</taxon>
        <taxon>Candidatus Aquicultoria</taxon>
        <taxon>Candidatus Aquicultorales</taxon>
        <taxon>Candidatus Aquicultoraceae</taxon>
        <taxon>Candidatus Aquicultor</taxon>
    </lineage>
</organism>
<dbReference type="AlphaFoldDB" id="A0A2M7T5C1"/>
<feature type="domain" description="Amidohydrolase-related" evidence="7">
    <location>
        <begin position="66"/>
        <end position="348"/>
    </location>
</feature>
<dbReference type="PANTHER" id="PTHR11113">
    <property type="entry name" value="N-ACETYLGLUCOSAMINE-6-PHOSPHATE DEACETYLASE"/>
    <property type="match status" value="1"/>
</dbReference>
<keyword evidence="3 6" id="KW-0378">Hydrolase</keyword>
<accession>A0A2M7T5C1</accession>
<dbReference type="InterPro" id="IPR011059">
    <property type="entry name" value="Metal-dep_hydrolase_composite"/>
</dbReference>
<proteinExistence type="inferred from homology"/>
<dbReference type="InterPro" id="IPR032466">
    <property type="entry name" value="Metal_Hydrolase"/>
</dbReference>
<evidence type="ECO:0000256" key="6">
    <source>
        <dbReference type="HAMAP-Rule" id="MF_01518"/>
    </source>
</evidence>
<comment type="catalytic activity">
    <reaction evidence="5 6">
        <text>adenine + H2O + H(+) = hypoxanthine + NH4(+)</text>
        <dbReference type="Rhea" id="RHEA:23688"/>
        <dbReference type="ChEBI" id="CHEBI:15377"/>
        <dbReference type="ChEBI" id="CHEBI:15378"/>
        <dbReference type="ChEBI" id="CHEBI:16708"/>
        <dbReference type="ChEBI" id="CHEBI:17368"/>
        <dbReference type="ChEBI" id="CHEBI:28938"/>
        <dbReference type="EC" id="3.5.4.2"/>
    </reaction>
</comment>
<dbReference type="PANTHER" id="PTHR11113:SF2">
    <property type="entry name" value="ADENINE DEAMINASE"/>
    <property type="match status" value="1"/>
</dbReference>